<reference evidence="2" key="1">
    <citation type="journal article" date="2014" name="Int. J. Syst. Evol. Microbiol.">
        <title>Complete genome sequence of Corynebacterium casei LMG S-19264T (=DSM 44701T), isolated from a smear-ripened cheese.</title>
        <authorList>
            <consortium name="US DOE Joint Genome Institute (JGI-PGF)"/>
            <person name="Walter F."/>
            <person name="Albersmeier A."/>
            <person name="Kalinowski J."/>
            <person name="Ruckert C."/>
        </authorList>
    </citation>
    <scope>NUCLEOTIDE SEQUENCE</scope>
    <source>
        <strain evidence="2">KCTC 23430</strain>
    </source>
</reference>
<evidence type="ECO:0000256" key="1">
    <source>
        <dbReference type="SAM" id="Phobius"/>
    </source>
</evidence>
<organism evidence="2 3">
    <name type="scientific">Parahalioglobus pacificus</name>
    <dbReference type="NCBI Taxonomy" id="930806"/>
    <lineage>
        <taxon>Bacteria</taxon>
        <taxon>Pseudomonadati</taxon>
        <taxon>Pseudomonadota</taxon>
        <taxon>Gammaproteobacteria</taxon>
        <taxon>Cellvibrionales</taxon>
        <taxon>Halieaceae</taxon>
        <taxon>Parahalioglobus</taxon>
    </lineage>
</organism>
<keyword evidence="1" id="KW-0812">Transmembrane</keyword>
<dbReference type="Pfam" id="PF10003">
    <property type="entry name" value="DUF2244"/>
    <property type="match status" value="1"/>
</dbReference>
<feature type="transmembrane region" description="Helical" evidence="1">
    <location>
        <begin position="17"/>
        <end position="35"/>
    </location>
</feature>
<dbReference type="AlphaFoldDB" id="A0A918XDX7"/>
<evidence type="ECO:0008006" key="4">
    <source>
        <dbReference type="Google" id="ProtNLM"/>
    </source>
</evidence>
<protein>
    <recommendedName>
        <fullName evidence="4">DUF2244 domain-containing protein</fullName>
    </recommendedName>
</protein>
<sequence>MIVLKPNHSSTWRNNQLVLLALAVPSLGIAAVFAFFGAWPILPFAGLEITALGVSLYYVNWKLEYRHVITLSDKALRIDKGFYAPRKTWQFDRAESSLAITPENHPWEGPSIALHDNREQVRVGEFLNRDDCLELLALLRPELRVGTYSTPSQTHI</sequence>
<feature type="transmembrane region" description="Helical" evidence="1">
    <location>
        <begin position="41"/>
        <end position="59"/>
    </location>
</feature>
<keyword evidence="3" id="KW-1185">Reference proteome</keyword>
<dbReference type="EMBL" id="BMYM01000001">
    <property type="protein sequence ID" value="GHD26384.1"/>
    <property type="molecule type" value="Genomic_DNA"/>
</dbReference>
<comment type="caution">
    <text evidence="2">The sequence shown here is derived from an EMBL/GenBank/DDBJ whole genome shotgun (WGS) entry which is preliminary data.</text>
</comment>
<keyword evidence="1" id="KW-1133">Transmembrane helix</keyword>
<keyword evidence="1" id="KW-0472">Membrane</keyword>
<dbReference type="InterPro" id="IPR019253">
    <property type="entry name" value="DUF2244_TM"/>
</dbReference>
<accession>A0A918XDX7</accession>
<proteinExistence type="predicted"/>
<evidence type="ECO:0000313" key="2">
    <source>
        <dbReference type="EMBL" id="GHD26384.1"/>
    </source>
</evidence>
<gene>
    <name evidence="2" type="ORF">GCM10007053_03260</name>
</gene>
<evidence type="ECO:0000313" key="3">
    <source>
        <dbReference type="Proteomes" id="UP000644693"/>
    </source>
</evidence>
<dbReference type="Proteomes" id="UP000644693">
    <property type="component" value="Unassembled WGS sequence"/>
</dbReference>
<name>A0A918XDX7_9GAMM</name>
<reference evidence="2" key="2">
    <citation type="submission" date="2020-09" db="EMBL/GenBank/DDBJ databases">
        <authorList>
            <person name="Sun Q."/>
            <person name="Kim S."/>
        </authorList>
    </citation>
    <scope>NUCLEOTIDE SEQUENCE</scope>
    <source>
        <strain evidence="2">KCTC 23430</strain>
    </source>
</reference>